<evidence type="ECO:0008006" key="4">
    <source>
        <dbReference type="Google" id="ProtNLM"/>
    </source>
</evidence>
<feature type="transmembrane region" description="Helical" evidence="1">
    <location>
        <begin position="160"/>
        <end position="178"/>
    </location>
</feature>
<feature type="transmembrane region" description="Helical" evidence="1">
    <location>
        <begin position="257"/>
        <end position="278"/>
    </location>
</feature>
<dbReference type="GeneID" id="79843405"/>
<gene>
    <name evidence="2" type="ORF">HMPREF3195_01832</name>
</gene>
<dbReference type="eggNOG" id="ENOG502Z7HS">
    <property type="taxonomic scope" value="Bacteria"/>
</dbReference>
<dbReference type="RefSeq" id="WP_002844419.1">
    <property type="nucleotide sequence ID" value="NZ_CAMPYD010000005.1"/>
</dbReference>
<feature type="transmembrane region" description="Helical" evidence="1">
    <location>
        <begin position="290"/>
        <end position="308"/>
    </location>
</feature>
<protein>
    <recommendedName>
        <fullName evidence="4">DUF2871 domain-containing protein</fullName>
    </recommendedName>
</protein>
<reference evidence="2 3" key="1">
    <citation type="submission" date="2016-02" db="EMBL/GenBank/DDBJ databases">
        <authorList>
            <person name="Wen L."/>
            <person name="He K."/>
            <person name="Yang H."/>
        </authorList>
    </citation>
    <scope>NUCLEOTIDE SEQUENCE [LARGE SCALE GENOMIC DNA]</scope>
    <source>
        <strain evidence="2 3">MJR8628A</strain>
    </source>
</reference>
<organism evidence="2 3">
    <name type="scientific">Peptostreptococcus anaerobius</name>
    <dbReference type="NCBI Taxonomy" id="1261"/>
    <lineage>
        <taxon>Bacteria</taxon>
        <taxon>Bacillati</taxon>
        <taxon>Bacillota</taxon>
        <taxon>Clostridia</taxon>
        <taxon>Peptostreptococcales</taxon>
        <taxon>Peptostreptococcaceae</taxon>
        <taxon>Peptostreptococcus</taxon>
    </lineage>
</organism>
<sequence>MMSLMESIFDIGYLSLVIGLGVRILLERKEGAKNFGIMAILLGLGDAFHLIPRLVSHLSLGGFEKNIAALSWGEFVTSITMTIFYIMFYRYYVGIAGDKSKRKSMLIYGLAIVRIGLVLMPQNLWGSQGDYTFAIIRNIPFLIMGILIIGWTYKYRHIDGLKNASIFIFLSFLFYIPVVVGARFIPILGALMIPKTIMYVLIVMVGYRYFVDEFEQENIFKLAISFLIMGLISGVFYREFVKYYKWQGLTSLSFIHVHLLTLGFMMLVLVYMLVKILRIDIIKLKRPIKLYLSGLVLTIVCMLVKGIYEITSAGADLFPRAALSGISGLGHMIIGIGMVWVLISLIPEKNLQKTPENKI</sequence>
<feature type="transmembrane region" description="Helical" evidence="1">
    <location>
        <begin position="35"/>
        <end position="55"/>
    </location>
</feature>
<dbReference type="Proteomes" id="UP000070326">
    <property type="component" value="Unassembled WGS sequence"/>
</dbReference>
<feature type="transmembrane region" description="Helical" evidence="1">
    <location>
        <begin position="105"/>
        <end position="125"/>
    </location>
</feature>
<feature type="transmembrane region" description="Helical" evidence="1">
    <location>
        <begin position="328"/>
        <end position="346"/>
    </location>
</feature>
<dbReference type="STRING" id="1261.HMPREF3195_01832"/>
<evidence type="ECO:0000313" key="3">
    <source>
        <dbReference type="Proteomes" id="UP000070326"/>
    </source>
</evidence>
<feature type="transmembrane region" description="Helical" evidence="1">
    <location>
        <begin position="184"/>
        <end position="207"/>
    </location>
</feature>
<feature type="transmembrane region" description="Helical" evidence="1">
    <location>
        <begin position="219"/>
        <end position="237"/>
    </location>
</feature>
<feature type="transmembrane region" description="Helical" evidence="1">
    <location>
        <begin position="131"/>
        <end position="153"/>
    </location>
</feature>
<keyword evidence="1" id="KW-0472">Membrane</keyword>
<keyword evidence="1" id="KW-1133">Transmembrane helix</keyword>
<evidence type="ECO:0000256" key="1">
    <source>
        <dbReference type="SAM" id="Phobius"/>
    </source>
</evidence>
<comment type="caution">
    <text evidence="2">The sequence shown here is derived from an EMBL/GenBank/DDBJ whole genome shotgun (WGS) entry which is preliminary data.</text>
</comment>
<accession>A0A135YMA1</accession>
<keyword evidence="1" id="KW-0812">Transmembrane</keyword>
<dbReference type="EMBL" id="LSQZ01000091">
    <property type="protein sequence ID" value="KXI10513.1"/>
    <property type="molecule type" value="Genomic_DNA"/>
</dbReference>
<dbReference type="PATRIC" id="fig|1261.5.peg.1840"/>
<name>A0A135YMA1_9FIRM</name>
<proteinExistence type="predicted"/>
<dbReference type="InterPro" id="IPR021299">
    <property type="entry name" value="DUF2871"/>
</dbReference>
<dbReference type="Pfam" id="PF11070">
    <property type="entry name" value="DUF2871"/>
    <property type="match status" value="1"/>
</dbReference>
<feature type="transmembrane region" description="Helical" evidence="1">
    <location>
        <begin position="6"/>
        <end position="26"/>
    </location>
</feature>
<dbReference type="AlphaFoldDB" id="A0A135YMA1"/>
<evidence type="ECO:0000313" key="2">
    <source>
        <dbReference type="EMBL" id="KXI10513.1"/>
    </source>
</evidence>
<feature type="transmembrane region" description="Helical" evidence="1">
    <location>
        <begin position="75"/>
        <end position="93"/>
    </location>
</feature>